<dbReference type="EMBL" id="BT094607">
    <property type="protein sequence ID" value="ACU18917.1"/>
    <property type="molecule type" value="mRNA"/>
</dbReference>
<organism evidence="1">
    <name type="scientific">Glycine max</name>
    <name type="common">Soybean</name>
    <name type="synonym">Glycine hispida</name>
    <dbReference type="NCBI Taxonomy" id="3847"/>
    <lineage>
        <taxon>Eukaryota</taxon>
        <taxon>Viridiplantae</taxon>
        <taxon>Streptophyta</taxon>
        <taxon>Embryophyta</taxon>
        <taxon>Tracheophyta</taxon>
        <taxon>Spermatophyta</taxon>
        <taxon>Magnoliopsida</taxon>
        <taxon>eudicotyledons</taxon>
        <taxon>Gunneridae</taxon>
        <taxon>Pentapetalae</taxon>
        <taxon>rosids</taxon>
        <taxon>fabids</taxon>
        <taxon>Fabales</taxon>
        <taxon>Fabaceae</taxon>
        <taxon>Papilionoideae</taxon>
        <taxon>50 kb inversion clade</taxon>
        <taxon>NPAAA clade</taxon>
        <taxon>indigoferoid/millettioid clade</taxon>
        <taxon>Phaseoleae</taxon>
        <taxon>Glycine</taxon>
        <taxon>Glycine subgen. Soja</taxon>
    </lineage>
</organism>
<accession>C6TAR5</accession>
<name>C6TAR5_SOYBN</name>
<proteinExistence type="evidence at transcript level"/>
<sequence>MLQLAQTFFLTFEIKTKHIIPSQVVWWWQTTNRKCVQIKRYLKSSMYHSCKNYQIPCIHSSESSRSCLICRLHL</sequence>
<dbReference type="AlphaFoldDB" id="C6TAR5"/>
<protein>
    <submittedName>
        <fullName evidence="1">Uncharacterized protein</fullName>
    </submittedName>
</protein>
<reference evidence="1" key="1">
    <citation type="submission" date="2009-08" db="EMBL/GenBank/DDBJ databases">
        <authorList>
            <person name="Cheung F."/>
            <person name="Xiao Y."/>
            <person name="Chan A."/>
            <person name="Moskal W."/>
            <person name="Town C.D."/>
        </authorList>
    </citation>
    <scope>NUCLEOTIDE SEQUENCE</scope>
</reference>
<evidence type="ECO:0000313" key="1">
    <source>
        <dbReference type="EMBL" id="ACU18917.1"/>
    </source>
</evidence>